<dbReference type="Pfam" id="PF13489">
    <property type="entry name" value="Methyltransf_23"/>
    <property type="match status" value="1"/>
</dbReference>
<dbReference type="Proteomes" id="UP000178227">
    <property type="component" value="Unassembled WGS sequence"/>
</dbReference>
<dbReference type="AlphaFoldDB" id="A0A1F8GCK0"/>
<dbReference type="Pfam" id="PF08484">
    <property type="entry name" value="Methyltransf_14"/>
    <property type="match status" value="1"/>
</dbReference>
<evidence type="ECO:0000313" key="3">
    <source>
        <dbReference type="EMBL" id="OGN22179.1"/>
    </source>
</evidence>
<gene>
    <name evidence="3" type="ORF">A2918_03400</name>
</gene>
<feature type="domain" description="C-methyltransferase" evidence="2">
    <location>
        <begin position="248"/>
        <end position="404"/>
    </location>
</feature>
<organism evidence="3 4">
    <name type="scientific">Candidatus Yanofskybacteria bacterium RIFCSPLOWO2_01_FULL_42_49</name>
    <dbReference type="NCBI Taxonomy" id="1802694"/>
    <lineage>
        <taxon>Bacteria</taxon>
        <taxon>Candidatus Yanofskyibacteriota</taxon>
    </lineage>
</organism>
<comment type="caution">
    <text evidence="3">The sequence shown here is derived from an EMBL/GenBank/DDBJ whole genome shotgun (WGS) entry which is preliminary data.</text>
</comment>
<dbReference type="Pfam" id="PF08421">
    <property type="entry name" value="Methyltransf_13"/>
    <property type="match status" value="1"/>
</dbReference>
<dbReference type="SUPFAM" id="SSF53335">
    <property type="entry name" value="S-adenosyl-L-methionine-dependent methyltransferases"/>
    <property type="match status" value="1"/>
</dbReference>
<dbReference type="PANTHER" id="PTHR43861">
    <property type="entry name" value="TRANS-ACONITATE 2-METHYLTRANSFERASE-RELATED"/>
    <property type="match status" value="1"/>
</dbReference>
<dbReference type="InterPro" id="IPR029063">
    <property type="entry name" value="SAM-dependent_MTases_sf"/>
</dbReference>
<dbReference type="Gene3D" id="6.20.50.110">
    <property type="entry name" value="Methyltransferase, zinc-binding domain"/>
    <property type="match status" value="1"/>
</dbReference>
<dbReference type="EMBL" id="MGKI01000014">
    <property type="protein sequence ID" value="OGN22179.1"/>
    <property type="molecule type" value="Genomic_DNA"/>
</dbReference>
<evidence type="ECO:0000313" key="4">
    <source>
        <dbReference type="Proteomes" id="UP000178227"/>
    </source>
</evidence>
<dbReference type="Gene3D" id="6.10.250.3100">
    <property type="match status" value="1"/>
</dbReference>
<dbReference type="InterPro" id="IPR013630">
    <property type="entry name" value="Methyltransf_Zn-bd_dom_put"/>
</dbReference>
<feature type="domain" description="Methyltransferase putative zinc binding" evidence="1">
    <location>
        <begin position="8"/>
        <end position="66"/>
    </location>
</feature>
<proteinExistence type="predicted"/>
<evidence type="ECO:0000259" key="1">
    <source>
        <dbReference type="Pfam" id="PF08421"/>
    </source>
</evidence>
<dbReference type="PANTHER" id="PTHR43861:SF5">
    <property type="entry name" value="BLL5978 PROTEIN"/>
    <property type="match status" value="1"/>
</dbReference>
<name>A0A1F8GCK0_9BACT</name>
<reference evidence="3 4" key="1">
    <citation type="journal article" date="2016" name="Nat. Commun.">
        <title>Thousands of microbial genomes shed light on interconnected biogeochemical processes in an aquifer system.</title>
        <authorList>
            <person name="Anantharaman K."/>
            <person name="Brown C.T."/>
            <person name="Hug L.A."/>
            <person name="Sharon I."/>
            <person name="Castelle C.J."/>
            <person name="Probst A.J."/>
            <person name="Thomas B.C."/>
            <person name="Singh A."/>
            <person name="Wilkins M.J."/>
            <person name="Karaoz U."/>
            <person name="Brodie E.L."/>
            <person name="Williams K.H."/>
            <person name="Hubbard S.S."/>
            <person name="Banfield J.F."/>
        </authorList>
    </citation>
    <scope>NUCLEOTIDE SEQUENCE [LARGE SCALE GENOMIC DNA]</scope>
</reference>
<sequence length="410" mass="46143">MSKKSVRCQICESTTKQFLDLGEHPPCNFLNEHELQQEILYPMVVHFCPVCSLVQLGKPVNQEALFLPHTGYHHIAALSSSFSKHLDVLASKTAKKFNLKPKDLVVEIGANDGALLEAFQKKNVRVLGVDPSDIAEIAANRGLPVLKKFFNEEIASEIVDTCGQARIMTALNVFAHLSSLHSVVRGIEKLLTADGVFVSENGYILDLIRDMQYDFIYQEHLRYYSLHALIYLFNMSGMDVFDVERIPEHGGSIRVFACKKGAYRISNSVTVLLKEEVRFGLNTFDTYMEFSKKVKDHRKSLRKMLEKIRAEGGTIAGLTFPARAETLLTYCGIGPKIISYVTEWSDIKIGKFTPGTHIKVVDQDILFGDKAPDYGLMLSWHIQEELIARFRKNGFKGKFIIPLPTPAIIS</sequence>
<evidence type="ECO:0000259" key="2">
    <source>
        <dbReference type="Pfam" id="PF08484"/>
    </source>
</evidence>
<dbReference type="InterPro" id="IPR013691">
    <property type="entry name" value="MeTrfase_14"/>
</dbReference>
<accession>A0A1F8GCK0</accession>
<evidence type="ECO:0008006" key="5">
    <source>
        <dbReference type="Google" id="ProtNLM"/>
    </source>
</evidence>
<dbReference type="Gene3D" id="3.40.50.150">
    <property type="entry name" value="Vaccinia Virus protein VP39"/>
    <property type="match status" value="1"/>
</dbReference>
<protein>
    <recommendedName>
        <fullName evidence="5">Methyltransferase</fullName>
    </recommendedName>
</protein>
<dbReference type="STRING" id="1802694.A2918_03400"/>
<dbReference type="Gene3D" id="3.40.50.720">
    <property type="entry name" value="NAD(P)-binding Rossmann-like Domain"/>
    <property type="match status" value="1"/>
</dbReference>
<dbReference type="InterPro" id="IPR038576">
    <property type="entry name" value="Methyltransf_Zn-bd_dom_put_sf"/>
</dbReference>